<evidence type="ECO:0000313" key="1">
    <source>
        <dbReference type="EMBL" id="NNH69234.1"/>
    </source>
</evidence>
<reference evidence="1 2" key="1">
    <citation type="submission" date="2020-05" db="EMBL/GenBank/DDBJ databases">
        <title>MicrobeNet Type strains.</title>
        <authorList>
            <person name="Nicholson A.C."/>
        </authorList>
    </citation>
    <scope>NUCLEOTIDE SEQUENCE [LARGE SCALE GENOMIC DNA]</scope>
    <source>
        <strain evidence="1 2">JCM 3224</strain>
    </source>
</reference>
<dbReference type="InterPro" id="IPR029068">
    <property type="entry name" value="Glyas_Bleomycin-R_OHBP_Dase"/>
</dbReference>
<name>A0A849BSX6_9NOCA</name>
<keyword evidence="2" id="KW-1185">Reference proteome</keyword>
<evidence type="ECO:0000313" key="2">
    <source>
        <dbReference type="Proteomes" id="UP000586827"/>
    </source>
</evidence>
<organism evidence="1 2">
    <name type="scientific">Nocardia uniformis</name>
    <dbReference type="NCBI Taxonomy" id="53432"/>
    <lineage>
        <taxon>Bacteria</taxon>
        <taxon>Bacillati</taxon>
        <taxon>Actinomycetota</taxon>
        <taxon>Actinomycetes</taxon>
        <taxon>Mycobacteriales</taxon>
        <taxon>Nocardiaceae</taxon>
        <taxon>Nocardia</taxon>
    </lineage>
</organism>
<proteinExistence type="predicted"/>
<accession>A0A849BSX6</accession>
<dbReference type="SUPFAM" id="SSF54593">
    <property type="entry name" value="Glyoxalase/Bleomycin resistance protein/Dihydroxybiphenyl dioxygenase"/>
    <property type="match status" value="1"/>
</dbReference>
<dbReference type="Gene3D" id="3.10.180.10">
    <property type="entry name" value="2,3-Dihydroxybiphenyl 1,2-Dioxygenase, domain 1"/>
    <property type="match status" value="1"/>
</dbReference>
<dbReference type="EMBL" id="JABELX010000001">
    <property type="protein sequence ID" value="NNH69234.1"/>
    <property type="molecule type" value="Genomic_DNA"/>
</dbReference>
<dbReference type="RefSeq" id="WP_067525233.1">
    <property type="nucleotide sequence ID" value="NZ_JABELX010000001.1"/>
</dbReference>
<protein>
    <submittedName>
        <fullName evidence="1">Glyoxalase</fullName>
    </submittedName>
</protein>
<gene>
    <name evidence="1" type="ORF">HLB23_05010</name>
</gene>
<sequence>MAGMSIPVMWGGNLPETLDFYRTLGYRVTSEQTRPYTYGVVERDGYELHFGPTPKDGVDAESAYVGCLALVDEVEELHADFTAALRARYGRVPARGIPRITRFRPGQTRFTVVDPVGNSVIYIRRDEPDVEYGGSTDLEGLARVLDNARILRESKLDDKAAARAIEAGLKRFGATAPAVERGRALAQLAEIAVAAGDSDRVEQLRGKIGELELSDADRAVIAEELSIVGDLADWLSKEG</sequence>
<comment type="caution">
    <text evidence="1">The sequence shown here is derived from an EMBL/GenBank/DDBJ whole genome shotgun (WGS) entry which is preliminary data.</text>
</comment>
<dbReference type="AlphaFoldDB" id="A0A849BSX6"/>
<dbReference type="Proteomes" id="UP000586827">
    <property type="component" value="Unassembled WGS sequence"/>
</dbReference>